<protein>
    <recommendedName>
        <fullName evidence="2">NACHT domain-containing protein</fullName>
    </recommendedName>
</protein>
<evidence type="ECO:0000313" key="4">
    <source>
        <dbReference type="Proteomes" id="UP001500683"/>
    </source>
</evidence>
<keyword evidence="1" id="KW-0472">Membrane</keyword>
<dbReference type="PROSITE" id="PS50837">
    <property type="entry name" value="NACHT"/>
    <property type="match status" value="1"/>
</dbReference>
<dbReference type="Proteomes" id="UP001500683">
    <property type="component" value="Unassembled WGS sequence"/>
</dbReference>
<dbReference type="RefSeq" id="WP_344949287.1">
    <property type="nucleotide sequence ID" value="NZ_BAAAZG010000025.1"/>
</dbReference>
<dbReference type="EMBL" id="BAAAZG010000025">
    <property type="protein sequence ID" value="GAA4077838.1"/>
    <property type="molecule type" value="Genomic_DNA"/>
</dbReference>
<comment type="caution">
    <text evidence="3">The sequence shown here is derived from an EMBL/GenBank/DDBJ whole genome shotgun (WGS) entry which is preliminary data.</text>
</comment>
<reference evidence="4" key="1">
    <citation type="journal article" date="2019" name="Int. J. Syst. Evol. Microbiol.">
        <title>The Global Catalogue of Microorganisms (GCM) 10K type strain sequencing project: providing services to taxonomists for standard genome sequencing and annotation.</title>
        <authorList>
            <consortium name="The Broad Institute Genomics Platform"/>
            <consortium name="The Broad Institute Genome Sequencing Center for Infectious Disease"/>
            <person name="Wu L."/>
            <person name="Ma J."/>
        </authorList>
    </citation>
    <scope>NUCLEOTIDE SEQUENCE [LARGE SCALE GENOMIC DNA]</scope>
    <source>
        <strain evidence="4">JCM 16702</strain>
    </source>
</reference>
<feature type="transmembrane region" description="Helical" evidence="1">
    <location>
        <begin position="390"/>
        <end position="421"/>
    </location>
</feature>
<sequence>MARRRRPIRIDQSIRGVSAGGNVRQIVRVGPENELDSAAGLLAEKVLADLENEVGCQELNRPHPIGIRWSRTERPGAELGGTAAGRQTLRDGDVTQISALIRELPRRQLVVLGRRGAGKSVLALLVARDMARSRKPGEPVPVLLPLSSWRPRLDLHTWMAKRILAICPELATEYDRETAARLVERGRVIPILDGLDELPRALHAPAIEAIDKAVPDTVPLVVTCRAGDYERAVAASGQYLTRAEVVRLEEVKPTTAVAFLRESATSQDRWEPVFDHLQAEPDSPLAEALASPLMLYLARTAYRPSDKNPADLLRYETQEAIESHLLENYVSAVYAESSRRRHRPRQVRRWLEFMARRMRDQNTVDFTWRQVISPFTVPLFALVYGTLCGWFWYLFFGVTAALVTFSVTGIASAVLVFFLRMNDRQERDEDHGDLTSTLRRQALATALVSAVGAGSTMLLAALWLNAEVGVAPGVAWRYGVILGLGFGSAVLLGSSWVSYVVSHVWFWLTRRLPRPWRLADFLEEGHRLGVLRPAGPAYQFRNVRLLEQLSGTAWSPDVAEDEPQQAVAEEAPWWRRWIQPVKTMGVLLGLMMMVIAFLFLFADSVASQQELSYRSGHQPASFIRCDPYDPQGTGGCVVRDTTHTWTLQAASTMDTVFDAPSKDRYSGLRVDALNGILKADGCAGTSVQVLLTVGDLRLRPFVLRDGTSRSAPVAGFGGDSPAIGPVRITLRRLDGRPCALRVHWSNPGIHIDRYGDVRRRLS</sequence>
<evidence type="ECO:0000256" key="1">
    <source>
        <dbReference type="SAM" id="Phobius"/>
    </source>
</evidence>
<evidence type="ECO:0000313" key="3">
    <source>
        <dbReference type="EMBL" id="GAA4077838.1"/>
    </source>
</evidence>
<dbReference type="Pfam" id="PF05729">
    <property type="entry name" value="NACHT"/>
    <property type="match status" value="1"/>
</dbReference>
<keyword evidence="1" id="KW-1133">Transmembrane helix</keyword>
<feature type="transmembrane region" description="Helical" evidence="1">
    <location>
        <begin position="442"/>
        <end position="464"/>
    </location>
</feature>
<organism evidence="3 4">
    <name type="scientific">Actinomadura miaoliensis</name>
    <dbReference type="NCBI Taxonomy" id="430685"/>
    <lineage>
        <taxon>Bacteria</taxon>
        <taxon>Bacillati</taxon>
        <taxon>Actinomycetota</taxon>
        <taxon>Actinomycetes</taxon>
        <taxon>Streptosporangiales</taxon>
        <taxon>Thermomonosporaceae</taxon>
        <taxon>Actinomadura</taxon>
    </lineage>
</organism>
<feature type="transmembrane region" description="Helical" evidence="1">
    <location>
        <begin position="584"/>
        <end position="602"/>
    </location>
</feature>
<keyword evidence="1" id="KW-0812">Transmembrane</keyword>
<dbReference type="Gene3D" id="3.40.50.300">
    <property type="entry name" value="P-loop containing nucleotide triphosphate hydrolases"/>
    <property type="match status" value="1"/>
</dbReference>
<accession>A0ABP7VZL6</accession>
<name>A0ABP7VZL6_9ACTN</name>
<evidence type="ECO:0000259" key="2">
    <source>
        <dbReference type="PROSITE" id="PS50837"/>
    </source>
</evidence>
<proteinExistence type="predicted"/>
<gene>
    <name evidence="3" type="ORF">GCM10022214_39600</name>
</gene>
<dbReference type="InterPro" id="IPR027417">
    <property type="entry name" value="P-loop_NTPase"/>
</dbReference>
<feature type="domain" description="NACHT" evidence="2">
    <location>
        <begin position="107"/>
        <end position="198"/>
    </location>
</feature>
<dbReference type="SUPFAM" id="SSF52540">
    <property type="entry name" value="P-loop containing nucleoside triphosphate hydrolases"/>
    <property type="match status" value="1"/>
</dbReference>
<feature type="transmembrane region" description="Helical" evidence="1">
    <location>
        <begin position="366"/>
        <end position="384"/>
    </location>
</feature>
<dbReference type="InterPro" id="IPR007111">
    <property type="entry name" value="NACHT_NTPase"/>
</dbReference>
<keyword evidence="4" id="KW-1185">Reference proteome</keyword>
<feature type="transmembrane region" description="Helical" evidence="1">
    <location>
        <begin position="476"/>
        <end position="508"/>
    </location>
</feature>